<dbReference type="InterPro" id="IPR002828">
    <property type="entry name" value="SurE-like_Pase/nucleotidase"/>
</dbReference>
<feature type="region of interest" description="Disordered" evidence="2">
    <location>
        <begin position="139"/>
        <end position="261"/>
    </location>
</feature>
<dbReference type="PANTHER" id="PTHR47551">
    <property type="entry name" value="TUBULIN--TYROSINE LIGASE PBY1-RELATED"/>
    <property type="match status" value="1"/>
</dbReference>
<feature type="compositionally biased region" description="Low complexity" evidence="2">
    <location>
        <begin position="1338"/>
        <end position="1354"/>
    </location>
</feature>
<dbReference type="GO" id="GO:0000932">
    <property type="term" value="C:P-body"/>
    <property type="evidence" value="ECO:0007669"/>
    <property type="project" value="TreeGrafter"/>
</dbReference>
<feature type="region of interest" description="Disordered" evidence="2">
    <location>
        <begin position="1311"/>
        <end position="1354"/>
    </location>
</feature>
<keyword evidence="5" id="KW-1185">Reference proteome</keyword>
<protein>
    <recommendedName>
        <fullName evidence="3">Ras-GEF domain-containing protein</fullName>
    </recommendedName>
</protein>
<dbReference type="GO" id="GO:0016787">
    <property type="term" value="F:hydrolase activity"/>
    <property type="evidence" value="ECO:0007669"/>
    <property type="project" value="InterPro"/>
</dbReference>
<dbReference type="InterPro" id="IPR036523">
    <property type="entry name" value="SurE-like_sf"/>
</dbReference>
<accession>A0A4S4LCB8</accession>
<feature type="compositionally biased region" description="Polar residues" evidence="2">
    <location>
        <begin position="196"/>
        <end position="217"/>
    </location>
</feature>
<dbReference type="InterPro" id="IPR036964">
    <property type="entry name" value="RASGEF_cat_dom_sf"/>
</dbReference>
<organism evidence="4 5">
    <name type="scientific">Phellinidium pouzarii</name>
    <dbReference type="NCBI Taxonomy" id="167371"/>
    <lineage>
        <taxon>Eukaryota</taxon>
        <taxon>Fungi</taxon>
        <taxon>Dikarya</taxon>
        <taxon>Basidiomycota</taxon>
        <taxon>Agaricomycotina</taxon>
        <taxon>Agaricomycetes</taxon>
        <taxon>Hymenochaetales</taxon>
        <taxon>Hymenochaetaceae</taxon>
        <taxon>Phellinidium</taxon>
    </lineage>
</organism>
<dbReference type="InterPro" id="IPR027417">
    <property type="entry name" value="P-loop_NTPase"/>
</dbReference>
<evidence type="ECO:0000313" key="4">
    <source>
        <dbReference type="EMBL" id="THH09195.1"/>
    </source>
</evidence>
<name>A0A4S4LCB8_9AGAM</name>
<dbReference type="Pfam" id="PF01975">
    <property type="entry name" value="SurE"/>
    <property type="match status" value="1"/>
</dbReference>
<evidence type="ECO:0000259" key="3">
    <source>
        <dbReference type="PROSITE" id="PS50009"/>
    </source>
</evidence>
<dbReference type="SUPFAM" id="SSF48366">
    <property type="entry name" value="Ras GEF"/>
    <property type="match status" value="1"/>
</dbReference>
<feature type="compositionally biased region" description="Basic and acidic residues" evidence="2">
    <location>
        <begin position="1325"/>
        <end position="1334"/>
    </location>
</feature>
<dbReference type="InterPro" id="IPR023578">
    <property type="entry name" value="Ras_GEF_dom_sf"/>
</dbReference>
<reference evidence="4 5" key="1">
    <citation type="submission" date="2019-02" db="EMBL/GenBank/DDBJ databases">
        <title>Genome sequencing of the rare red list fungi Phellinidium pouzarii.</title>
        <authorList>
            <person name="Buettner E."/>
            <person name="Kellner H."/>
        </authorList>
    </citation>
    <scope>NUCLEOTIDE SEQUENCE [LARGE SCALE GENOMIC DNA]</scope>
    <source>
        <strain evidence="4 5">DSM 108285</strain>
    </source>
</reference>
<evidence type="ECO:0000256" key="1">
    <source>
        <dbReference type="PROSITE-ProRule" id="PRU00168"/>
    </source>
</evidence>
<dbReference type="Gene3D" id="1.10.840.10">
    <property type="entry name" value="Ras guanine-nucleotide exchange factors catalytic domain"/>
    <property type="match status" value="1"/>
</dbReference>
<feature type="region of interest" description="Disordered" evidence="2">
    <location>
        <begin position="739"/>
        <end position="772"/>
    </location>
</feature>
<dbReference type="SUPFAM" id="SSF52540">
    <property type="entry name" value="P-loop containing nucleoside triphosphate hydrolases"/>
    <property type="match status" value="1"/>
</dbReference>
<dbReference type="GO" id="GO:0007264">
    <property type="term" value="P:small GTPase-mediated signal transduction"/>
    <property type="evidence" value="ECO:0007669"/>
    <property type="project" value="InterPro"/>
</dbReference>
<sequence>MSTSSAVLLVESSGPQAFNIESETNFDSLPVLSASQASWSSLATTHDSSVAAPGISGSYLLNDLKQNASQPHLSAHPLGESASVDSFTSQRSLIQPEAAGKILQHLDASMNSDGAPQILSSPPSGLSLSGLFRSKVGRRRGASIGTTDNETSAQEESDFDKSSTTSKMKGRVRARLLSFKSSRALGSGSEARDSPRQPTRLSARGTSASLSNLKVSNLSMSRLPPKPSSPLSDSAQAISKEMKRARSQSVGPPSRSTSSKIAKRLSLGNQSATPGIAYELAIAVIGPTGCGKSTFIRKSLKRRNLSNTESFVATISVGDMTRNITYTCRRARLLSELNTLTLLSVYECDTQDWKIDGINALISVWPSSLPRVDGIFVCYDESNVESFKHVIQLLAGYKNLNIPTLVLAYQYTKIIEVSQYSDEGKGRMRKAVDVLIRQITAPQSERSIEALPSRSEKAKALTLTVRTGISPSTIDLASPTSSLVPSPVRPLPRSPSHTAVIISPSQTLTKKLPARAKVSDSCSLPYESDKEQIKKNIAKLSSAVARSVESLSSSSASATASMSSAKVIENALNAANSGIDKERQKIRRTPPTPWATSDELLDKLFFLSISGDDPSFIAHFFSDLSPICNTSECTVGNAKAAGAYFAVTRMCNLLEQWMKDYPSDFAVPGTHGALSAFVKHLLSYSHTLSYGSDFLPFIETLPTLEDEDAEWSLKVNDFSAESDNETDSISDMVPGRLETDMESPTTPLSQIPRCSASEPASSPRTAARERRSSLPLSAMALIKAPILSSVWYQRTDEQSKPSVKDIVTKLQRTAAALSQHEADAIANEITRRESELFLKIQRRDWLRHTLIPGKKDPKSDPIAHFSSNYNELHEWAVSLILSHDKPKGRARQIEKFAEVAIRLRTLNNYSGLRAIITAINQATYPGDQSMELFKAKAELHKRFLSSDILLRTTGAHQSYRMALKNTKGPCIPSVEVHTSDLRRANEGNPDTKPDDPSKINWAKYSMIENKNIGQLLDVPAMGYEMQQNRIAQPVDDDSLPAGLGASNISIGGHSKEGSVIKRFFNGSLYSLRLKNDDGPPGNDSPYIFGFARHLAKDLGWDVKVVIPSSQKSWIGASALRKAYHIKEITKGRYYYPRDPDGTGEASILSRPLKDGEFAEWILLDGTPATCANVALHNLYKDAIDLVISGPNFGRNSSAAFALSSGTIGAALSSSLSHCRSVAVSYGTIQRPVPRQLYEPAHRLSCQIIQGLWRDWGADAGSMRNGEIDLYNINIPMVDSLLDKEGMRVVWTTIWRNAYGRLFQAHKLDPLAKADTTPAGGPDAKLSTRKEDPAGRLETFSISSPTASSSGYSTTTSDTVAYAPELVFTFAPDMRGLIGPGTAAPVGTDTWAIERGWASVTPLRASFAEPPVLSAGGDDVLRHEVGDDSGVRLLKL</sequence>
<dbReference type="InterPro" id="IPR027746">
    <property type="entry name" value="TTL"/>
</dbReference>
<feature type="region of interest" description="Disordered" evidence="2">
    <location>
        <begin position="113"/>
        <end position="132"/>
    </location>
</feature>
<dbReference type="Pfam" id="PF00617">
    <property type="entry name" value="RasGEF"/>
    <property type="match status" value="1"/>
</dbReference>
<dbReference type="Gene3D" id="3.40.1210.10">
    <property type="entry name" value="Survival protein SurE-like phosphatase/nucleotidase"/>
    <property type="match status" value="1"/>
</dbReference>
<feature type="compositionally biased region" description="Low complexity" evidence="2">
    <location>
        <begin position="119"/>
        <end position="131"/>
    </location>
</feature>
<evidence type="ECO:0000256" key="2">
    <source>
        <dbReference type="SAM" id="MobiDB-lite"/>
    </source>
</evidence>
<gene>
    <name evidence="4" type="ORF">EW145_g2199</name>
</gene>
<keyword evidence="1" id="KW-0344">Guanine-nucleotide releasing factor</keyword>
<dbReference type="GO" id="GO:0005085">
    <property type="term" value="F:guanyl-nucleotide exchange factor activity"/>
    <property type="evidence" value="ECO:0007669"/>
    <property type="project" value="UniProtKB-KW"/>
</dbReference>
<dbReference type="SMART" id="SM00147">
    <property type="entry name" value="RasGEF"/>
    <property type="match status" value="1"/>
</dbReference>
<dbReference type="InterPro" id="IPR001895">
    <property type="entry name" value="RASGEF_cat_dom"/>
</dbReference>
<feature type="compositionally biased region" description="Polar residues" evidence="2">
    <location>
        <begin position="247"/>
        <end position="260"/>
    </location>
</feature>
<dbReference type="SUPFAM" id="SSF64167">
    <property type="entry name" value="SurE-like"/>
    <property type="match status" value="1"/>
</dbReference>
<evidence type="ECO:0000313" key="5">
    <source>
        <dbReference type="Proteomes" id="UP000308199"/>
    </source>
</evidence>
<dbReference type="Gene3D" id="3.40.50.300">
    <property type="entry name" value="P-loop containing nucleotide triphosphate hydrolases"/>
    <property type="match status" value="1"/>
</dbReference>
<dbReference type="PROSITE" id="PS50009">
    <property type="entry name" value="RASGEF_CAT"/>
    <property type="match status" value="1"/>
</dbReference>
<dbReference type="OrthoDB" id="28357at2759"/>
<dbReference type="PANTHER" id="PTHR47551:SF1">
    <property type="entry name" value="TUBULIN--TYROSINE LIGASE PBY1-RELATED"/>
    <property type="match status" value="1"/>
</dbReference>
<proteinExistence type="predicted"/>
<dbReference type="CDD" id="cd00882">
    <property type="entry name" value="Ras_like_GTPase"/>
    <property type="match status" value="1"/>
</dbReference>
<dbReference type="EMBL" id="SGPK01000072">
    <property type="protein sequence ID" value="THH09195.1"/>
    <property type="molecule type" value="Genomic_DNA"/>
</dbReference>
<feature type="domain" description="Ras-GEF" evidence="3">
    <location>
        <begin position="821"/>
        <end position="1055"/>
    </location>
</feature>
<comment type="caution">
    <text evidence="4">The sequence shown here is derived from an EMBL/GenBank/DDBJ whole genome shotgun (WGS) entry which is preliminary data.</text>
</comment>
<feature type="compositionally biased region" description="Low complexity" evidence="2">
    <location>
        <begin position="218"/>
        <end position="234"/>
    </location>
</feature>
<dbReference type="Proteomes" id="UP000308199">
    <property type="component" value="Unassembled WGS sequence"/>
</dbReference>